<feature type="transmembrane region" description="Helical" evidence="6">
    <location>
        <begin position="292"/>
        <end position="311"/>
    </location>
</feature>
<dbReference type="SUPFAM" id="SSF103481">
    <property type="entry name" value="Multidrug resistance efflux transporter EmrE"/>
    <property type="match status" value="2"/>
</dbReference>
<feature type="region of interest" description="Disordered" evidence="7">
    <location>
        <begin position="328"/>
        <end position="351"/>
    </location>
</feature>
<feature type="transmembrane region" description="Helical" evidence="6">
    <location>
        <begin position="7"/>
        <end position="26"/>
    </location>
</feature>
<keyword evidence="10" id="KW-1185">Reference proteome</keyword>
<sequence length="351" mass="39582">MKSFSKWYPVIALIVIDLYFAINNILLKKLLSDGVNRLVFITYRQSIASIFLFPLAYFLERRSRPNTTLTILCYLFLSAIIGSTLFQYLCLLGIEYTSATFASGFLNMVPVMTFYLESVNIKYNSGRVKVVGALVCIGGTTLLLVYKGMPLFQFTDTQQQFTKLSSTKKWKIGSVALFVGNMCWSFWYILQAKIGKIYPCPYSSTAIMAFFSTIQAAILSFSIHRDLSIWILNGKADILIILYGGIGTGLSFVGMSWCVKKKGPFFTAAFSPLVQIMVAMFDVPILHEQLHLGSLIGSIVVIVGLYLVLWAKDREAKRQEQELVQQIEEVKDQEPDKDMPTPHVLNQRVSI</sequence>
<evidence type="ECO:0000256" key="2">
    <source>
        <dbReference type="ARBA" id="ARBA00007635"/>
    </source>
</evidence>
<proteinExistence type="inferred from homology"/>
<evidence type="ECO:0000313" key="10">
    <source>
        <dbReference type="Proteomes" id="UP000826271"/>
    </source>
</evidence>
<keyword evidence="3 6" id="KW-0812">Transmembrane</keyword>
<feature type="transmembrane region" description="Helical" evidence="6">
    <location>
        <begin position="128"/>
        <end position="146"/>
    </location>
</feature>
<feature type="transmembrane region" description="Helical" evidence="6">
    <location>
        <begin position="265"/>
        <end position="286"/>
    </location>
</feature>
<dbReference type="GO" id="GO:0022857">
    <property type="term" value="F:transmembrane transporter activity"/>
    <property type="evidence" value="ECO:0007669"/>
    <property type="project" value="InterPro"/>
</dbReference>
<feature type="transmembrane region" description="Helical" evidence="6">
    <location>
        <begin position="238"/>
        <end position="258"/>
    </location>
</feature>
<protein>
    <recommendedName>
        <fullName evidence="6">WAT1-related protein</fullName>
    </recommendedName>
</protein>
<dbReference type="GO" id="GO:0016020">
    <property type="term" value="C:membrane"/>
    <property type="evidence" value="ECO:0007669"/>
    <property type="project" value="UniProtKB-SubCell"/>
</dbReference>
<dbReference type="Proteomes" id="UP000826271">
    <property type="component" value="Unassembled WGS sequence"/>
</dbReference>
<feature type="transmembrane region" description="Helical" evidence="6">
    <location>
        <begin position="38"/>
        <end position="59"/>
    </location>
</feature>
<evidence type="ECO:0000256" key="7">
    <source>
        <dbReference type="SAM" id="MobiDB-lite"/>
    </source>
</evidence>
<evidence type="ECO:0000256" key="5">
    <source>
        <dbReference type="ARBA" id="ARBA00023136"/>
    </source>
</evidence>
<dbReference type="EMBL" id="WHWC01000014">
    <property type="protein sequence ID" value="KAG8369384.1"/>
    <property type="molecule type" value="Genomic_DNA"/>
</dbReference>
<reference evidence="9" key="1">
    <citation type="submission" date="2019-10" db="EMBL/GenBank/DDBJ databases">
        <authorList>
            <person name="Zhang R."/>
            <person name="Pan Y."/>
            <person name="Wang J."/>
            <person name="Ma R."/>
            <person name="Yu S."/>
        </authorList>
    </citation>
    <scope>NUCLEOTIDE SEQUENCE</scope>
    <source>
        <strain evidence="9">LA-IB0</strain>
        <tissue evidence="9">Leaf</tissue>
    </source>
</reference>
<name>A0AAV6WH44_9LAMI</name>
<feature type="transmembrane region" description="Helical" evidence="6">
    <location>
        <begin position="71"/>
        <end position="94"/>
    </location>
</feature>
<evidence type="ECO:0000256" key="6">
    <source>
        <dbReference type="RuleBase" id="RU363077"/>
    </source>
</evidence>
<gene>
    <name evidence="9" type="ORF">BUALT_Bualt14G0005600</name>
</gene>
<feature type="transmembrane region" description="Helical" evidence="6">
    <location>
        <begin position="172"/>
        <end position="190"/>
    </location>
</feature>
<comment type="caution">
    <text evidence="9">The sequence shown here is derived from an EMBL/GenBank/DDBJ whole genome shotgun (WGS) entry which is preliminary data.</text>
</comment>
<keyword evidence="4 6" id="KW-1133">Transmembrane helix</keyword>
<keyword evidence="5 6" id="KW-0472">Membrane</keyword>
<feature type="transmembrane region" description="Helical" evidence="6">
    <location>
        <begin position="202"/>
        <end position="223"/>
    </location>
</feature>
<evidence type="ECO:0000256" key="4">
    <source>
        <dbReference type="ARBA" id="ARBA00022989"/>
    </source>
</evidence>
<dbReference type="AlphaFoldDB" id="A0AAV6WH44"/>
<feature type="domain" description="EamA" evidence="8">
    <location>
        <begin position="10"/>
        <end position="144"/>
    </location>
</feature>
<dbReference type="PANTHER" id="PTHR31218">
    <property type="entry name" value="WAT1-RELATED PROTEIN"/>
    <property type="match status" value="1"/>
</dbReference>
<feature type="compositionally biased region" description="Basic and acidic residues" evidence="7">
    <location>
        <begin position="328"/>
        <end position="340"/>
    </location>
</feature>
<dbReference type="InterPro" id="IPR030184">
    <property type="entry name" value="WAT1-related"/>
</dbReference>
<dbReference type="InterPro" id="IPR000620">
    <property type="entry name" value="EamA_dom"/>
</dbReference>
<evidence type="ECO:0000313" key="9">
    <source>
        <dbReference type="EMBL" id="KAG8369384.1"/>
    </source>
</evidence>
<evidence type="ECO:0000256" key="1">
    <source>
        <dbReference type="ARBA" id="ARBA00004141"/>
    </source>
</evidence>
<feature type="domain" description="EamA" evidence="8">
    <location>
        <begin position="172"/>
        <end position="309"/>
    </location>
</feature>
<comment type="subcellular location">
    <subcellularLocation>
        <location evidence="1 6">Membrane</location>
        <topology evidence="1 6">Multi-pass membrane protein</topology>
    </subcellularLocation>
</comment>
<feature type="transmembrane region" description="Helical" evidence="6">
    <location>
        <begin position="100"/>
        <end position="116"/>
    </location>
</feature>
<dbReference type="Pfam" id="PF00892">
    <property type="entry name" value="EamA"/>
    <property type="match status" value="2"/>
</dbReference>
<accession>A0AAV6WH44</accession>
<dbReference type="InterPro" id="IPR037185">
    <property type="entry name" value="EmrE-like"/>
</dbReference>
<evidence type="ECO:0000259" key="8">
    <source>
        <dbReference type="Pfam" id="PF00892"/>
    </source>
</evidence>
<evidence type="ECO:0000256" key="3">
    <source>
        <dbReference type="ARBA" id="ARBA00022692"/>
    </source>
</evidence>
<comment type="similarity">
    <text evidence="2 6">Belongs to the drug/metabolite transporter (DMT) superfamily. Plant drug/metabolite exporter (P-DME) (TC 2.A.7.4) family.</text>
</comment>
<organism evidence="9 10">
    <name type="scientific">Buddleja alternifolia</name>
    <dbReference type="NCBI Taxonomy" id="168488"/>
    <lineage>
        <taxon>Eukaryota</taxon>
        <taxon>Viridiplantae</taxon>
        <taxon>Streptophyta</taxon>
        <taxon>Embryophyta</taxon>
        <taxon>Tracheophyta</taxon>
        <taxon>Spermatophyta</taxon>
        <taxon>Magnoliopsida</taxon>
        <taxon>eudicotyledons</taxon>
        <taxon>Gunneridae</taxon>
        <taxon>Pentapetalae</taxon>
        <taxon>asterids</taxon>
        <taxon>lamiids</taxon>
        <taxon>Lamiales</taxon>
        <taxon>Scrophulariaceae</taxon>
        <taxon>Buddlejeae</taxon>
        <taxon>Buddleja</taxon>
    </lineage>
</organism>